<dbReference type="AlphaFoldDB" id="A0A9P4IFA7"/>
<feature type="compositionally biased region" description="Basic residues" evidence="1">
    <location>
        <begin position="139"/>
        <end position="155"/>
    </location>
</feature>
<reference evidence="2" key="1">
    <citation type="journal article" date="2020" name="Stud. Mycol.">
        <title>101 Dothideomycetes genomes: a test case for predicting lifestyles and emergence of pathogens.</title>
        <authorList>
            <person name="Haridas S."/>
            <person name="Albert R."/>
            <person name="Binder M."/>
            <person name="Bloem J."/>
            <person name="Labutti K."/>
            <person name="Salamov A."/>
            <person name="Andreopoulos B."/>
            <person name="Baker S."/>
            <person name="Barry K."/>
            <person name="Bills G."/>
            <person name="Bluhm B."/>
            <person name="Cannon C."/>
            <person name="Castanera R."/>
            <person name="Culley D."/>
            <person name="Daum C."/>
            <person name="Ezra D."/>
            <person name="Gonzalez J."/>
            <person name="Henrissat B."/>
            <person name="Kuo A."/>
            <person name="Liang C."/>
            <person name="Lipzen A."/>
            <person name="Lutzoni F."/>
            <person name="Magnuson J."/>
            <person name="Mondo S."/>
            <person name="Nolan M."/>
            <person name="Ohm R."/>
            <person name="Pangilinan J."/>
            <person name="Park H.-J."/>
            <person name="Ramirez L."/>
            <person name="Alfaro M."/>
            <person name="Sun H."/>
            <person name="Tritt A."/>
            <person name="Yoshinaga Y."/>
            <person name="Zwiers L.-H."/>
            <person name="Turgeon B."/>
            <person name="Goodwin S."/>
            <person name="Spatafora J."/>
            <person name="Crous P."/>
            <person name="Grigoriev I."/>
        </authorList>
    </citation>
    <scope>NUCLEOTIDE SEQUENCE</scope>
    <source>
        <strain evidence="2">CBS 133067</strain>
    </source>
</reference>
<dbReference type="Proteomes" id="UP000799772">
    <property type="component" value="Unassembled WGS sequence"/>
</dbReference>
<dbReference type="OrthoDB" id="5397183at2759"/>
<accession>A0A9P4IFA7</accession>
<evidence type="ECO:0000256" key="1">
    <source>
        <dbReference type="SAM" id="MobiDB-lite"/>
    </source>
</evidence>
<evidence type="ECO:0000313" key="3">
    <source>
        <dbReference type="Proteomes" id="UP000799772"/>
    </source>
</evidence>
<gene>
    <name evidence="2" type="ORF">NA57DRAFT_77027</name>
</gene>
<sequence length="692" mass="76002">MSRYHSWNVGLNVEGMRTKRSADGELEESDPKRSRSSEPCVAPTGSAFTPINAFSYSPLSSGAQAPNDTASHVNLDKSGSLGPAQGHGSPHRNQLVAEYLMLDVNVPDQSSRLETVFHESDRHFDDPNLTTNGAPKNSRSSRKAGTRQNKTRNSKKASSISDGLPIVKPTASRVSPDSGHDGKLVPTTASIATDSGFSEPSFKLSESTANKLRSFRYNGDQSNETRSDSIGRTNEAVDDRIQVLAPSTAVGSLKRSDGFGYTLYNGAPQTMDSLTFPLISSPLSMGTPKQEIILKGRSKKSSTTSRPSTRRKQSQTDRMGHEVLEDCKPAGHRRTSSLAQSPHLDTIHEVSDEDAHSTNAYPRQESRVKDATHSELQRKHQASDISQSGRVDRCGSAEDVFDLCDDDLSDTDFLDLLPSGPSGCSGTRLENNATPRVNGHAVAGLPAPLQSDSNPSSLLQGACERPSDDVLYEDDWVELSDLDETVLLDIIDADASINSHLEPKDHETAARIQLTERKGSSQTNISELTPSVNDTINHPIKPIVRAPLPKPIRDRSPIVGVTPSTLLRVCFRVGEALNVGAQAIREGNSVILELYARVISSYREAHTSKQHFMFADIWARRGPSIKGTYDIWKGSDLWDEDSKVFLDMHGEEKLCRCIARMKREDHEWRLAVLNIWQADWNDIEYVRGILTN</sequence>
<name>A0A9P4IFA7_9PEZI</name>
<feature type="compositionally biased region" description="Polar residues" evidence="1">
    <location>
        <begin position="46"/>
        <end position="72"/>
    </location>
</feature>
<feature type="compositionally biased region" description="Basic and acidic residues" evidence="1">
    <location>
        <begin position="314"/>
        <end position="329"/>
    </location>
</feature>
<feature type="compositionally biased region" description="Basic and acidic residues" evidence="1">
    <location>
        <begin position="345"/>
        <end position="356"/>
    </location>
</feature>
<feature type="region of interest" description="Disordered" evidence="1">
    <location>
        <begin position="118"/>
        <end position="183"/>
    </location>
</feature>
<comment type="caution">
    <text evidence="2">The sequence shown here is derived from an EMBL/GenBank/DDBJ whole genome shotgun (WGS) entry which is preliminary data.</text>
</comment>
<feature type="region of interest" description="Disordered" evidence="1">
    <location>
        <begin position="292"/>
        <end position="391"/>
    </location>
</feature>
<proteinExistence type="predicted"/>
<feature type="compositionally biased region" description="Polar residues" evidence="1">
    <location>
        <begin position="128"/>
        <end position="138"/>
    </location>
</feature>
<feature type="region of interest" description="Disordered" evidence="1">
    <location>
        <begin position="1"/>
        <end position="91"/>
    </location>
</feature>
<evidence type="ECO:0000313" key="2">
    <source>
        <dbReference type="EMBL" id="KAF2098235.1"/>
    </source>
</evidence>
<keyword evidence="3" id="KW-1185">Reference proteome</keyword>
<feature type="compositionally biased region" description="Basic and acidic residues" evidence="1">
    <location>
        <begin position="16"/>
        <end position="36"/>
    </location>
</feature>
<organism evidence="2 3">
    <name type="scientific">Rhizodiscina lignyota</name>
    <dbReference type="NCBI Taxonomy" id="1504668"/>
    <lineage>
        <taxon>Eukaryota</taxon>
        <taxon>Fungi</taxon>
        <taxon>Dikarya</taxon>
        <taxon>Ascomycota</taxon>
        <taxon>Pezizomycotina</taxon>
        <taxon>Dothideomycetes</taxon>
        <taxon>Pleosporomycetidae</taxon>
        <taxon>Aulographales</taxon>
        <taxon>Rhizodiscinaceae</taxon>
        <taxon>Rhizodiscina</taxon>
    </lineage>
</organism>
<feature type="compositionally biased region" description="Basic and acidic residues" evidence="1">
    <location>
        <begin position="364"/>
        <end position="382"/>
    </location>
</feature>
<dbReference type="EMBL" id="ML978127">
    <property type="protein sequence ID" value="KAF2098235.1"/>
    <property type="molecule type" value="Genomic_DNA"/>
</dbReference>
<protein>
    <submittedName>
        <fullName evidence="2">Uncharacterized protein</fullName>
    </submittedName>
</protein>